<organism evidence="3 4">
    <name type="scientific">Acaromyces ingoldii</name>
    <dbReference type="NCBI Taxonomy" id="215250"/>
    <lineage>
        <taxon>Eukaryota</taxon>
        <taxon>Fungi</taxon>
        <taxon>Dikarya</taxon>
        <taxon>Basidiomycota</taxon>
        <taxon>Ustilaginomycotina</taxon>
        <taxon>Exobasidiomycetes</taxon>
        <taxon>Exobasidiales</taxon>
        <taxon>Cryptobasidiaceae</taxon>
        <taxon>Acaromyces</taxon>
    </lineage>
</organism>
<dbReference type="InterPro" id="IPR004360">
    <property type="entry name" value="Glyas_Fos-R_dOase_dom"/>
</dbReference>
<keyword evidence="1" id="KW-0479">Metal-binding</keyword>
<keyword evidence="3" id="KW-0560">Oxidoreductase</keyword>
<dbReference type="GO" id="GO:0046872">
    <property type="term" value="F:metal ion binding"/>
    <property type="evidence" value="ECO:0007669"/>
    <property type="project" value="UniProtKB-KW"/>
</dbReference>
<dbReference type="PROSITE" id="PS51819">
    <property type="entry name" value="VOC"/>
    <property type="match status" value="2"/>
</dbReference>
<dbReference type="Pfam" id="PF00903">
    <property type="entry name" value="Glyoxalase"/>
    <property type="match status" value="1"/>
</dbReference>
<keyword evidence="3" id="KW-0223">Dioxygenase</keyword>
<feature type="domain" description="VOC" evidence="2">
    <location>
        <begin position="11"/>
        <end position="120"/>
    </location>
</feature>
<dbReference type="InterPro" id="IPR029068">
    <property type="entry name" value="Glyas_Bleomycin-R_OHBP_Dase"/>
</dbReference>
<accession>A0A316YBZ5</accession>
<gene>
    <name evidence="3" type="ORF">FA10DRAFT_282024</name>
</gene>
<keyword evidence="4" id="KW-1185">Reference proteome</keyword>
<dbReference type="Gene3D" id="3.10.180.10">
    <property type="entry name" value="2,3-Dihydroxybiphenyl 1,2-Dioxygenase, domain 1"/>
    <property type="match status" value="2"/>
</dbReference>
<reference evidence="3 4" key="1">
    <citation type="journal article" date="2018" name="Mol. Biol. Evol.">
        <title>Broad Genomic Sampling Reveals a Smut Pathogenic Ancestry of the Fungal Clade Ustilaginomycotina.</title>
        <authorList>
            <person name="Kijpornyongpan T."/>
            <person name="Mondo S.J."/>
            <person name="Barry K."/>
            <person name="Sandor L."/>
            <person name="Lee J."/>
            <person name="Lipzen A."/>
            <person name="Pangilinan J."/>
            <person name="LaButti K."/>
            <person name="Hainaut M."/>
            <person name="Henrissat B."/>
            <person name="Grigoriev I.V."/>
            <person name="Spatafora J.W."/>
            <person name="Aime M.C."/>
        </authorList>
    </citation>
    <scope>NUCLEOTIDE SEQUENCE [LARGE SCALE GENOMIC DNA]</scope>
    <source>
        <strain evidence="3 4">MCA 4198</strain>
    </source>
</reference>
<sequence>MIDDRRVHLVRIAHIHYRHHDLAKATQFLEDFGMTQVSTVDNRRYFRGYGELPFIYVAEQTETERAEFVRVAFEAKDESSLKRASELPGATPIMELQSPGGGRGTSLRDPSGIQIDVILGQQYVPVELPRKRTQAFNRGGPSAEEKPRAAGNFQRFNREEVVRVHKLGHFVLQVADYASSRKFYTETLNFAPSDILQIGEMEAGAFLHLDLGTRSTDHHTLFLQALPPGAHGPCIHHSAYEVYDIDQEFLAHQQLQSKGYELAWGIGRHILGSQLFDYWHQTSDNFNLEHYADGDLVNAATPVGRHQITPGAPVEQELSVWGPAFGKSFLSSGEISLQ</sequence>
<evidence type="ECO:0000313" key="3">
    <source>
        <dbReference type="EMBL" id="PWN86769.1"/>
    </source>
</evidence>
<dbReference type="AlphaFoldDB" id="A0A316YBZ5"/>
<dbReference type="PANTHER" id="PTHR43048">
    <property type="entry name" value="METHYLMALONYL-COA EPIMERASE"/>
    <property type="match status" value="1"/>
</dbReference>
<feature type="domain" description="VOC" evidence="2">
    <location>
        <begin position="166"/>
        <end position="293"/>
    </location>
</feature>
<proteinExistence type="predicted"/>
<dbReference type="GO" id="GO:0046491">
    <property type="term" value="P:L-methylmalonyl-CoA metabolic process"/>
    <property type="evidence" value="ECO:0007669"/>
    <property type="project" value="TreeGrafter"/>
</dbReference>
<dbReference type="InterPro" id="IPR051785">
    <property type="entry name" value="MMCE/EMCE_epimerase"/>
</dbReference>
<dbReference type="STRING" id="215250.A0A316YBZ5"/>
<dbReference type="OrthoDB" id="3360610at2759"/>
<dbReference type="Proteomes" id="UP000245768">
    <property type="component" value="Unassembled WGS sequence"/>
</dbReference>
<protein>
    <submittedName>
        <fullName evidence="3">Glyoxalase/Bleomycin resistance protein/Dihydroxybiphenyl dioxygenase</fullName>
    </submittedName>
</protein>
<evidence type="ECO:0000256" key="1">
    <source>
        <dbReference type="ARBA" id="ARBA00022723"/>
    </source>
</evidence>
<dbReference type="GO" id="GO:0004493">
    <property type="term" value="F:methylmalonyl-CoA epimerase activity"/>
    <property type="evidence" value="ECO:0007669"/>
    <property type="project" value="TreeGrafter"/>
</dbReference>
<dbReference type="SUPFAM" id="SSF54593">
    <property type="entry name" value="Glyoxalase/Bleomycin resistance protein/Dihydroxybiphenyl dioxygenase"/>
    <property type="match status" value="1"/>
</dbReference>
<dbReference type="EMBL" id="KZ819642">
    <property type="protein sequence ID" value="PWN86769.1"/>
    <property type="molecule type" value="Genomic_DNA"/>
</dbReference>
<dbReference type="RefSeq" id="XP_025373967.1">
    <property type="nucleotide sequence ID" value="XM_025523742.1"/>
</dbReference>
<dbReference type="InParanoid" id="A0A316YBZ5"/>
<dbReference type="InterPro" id="IPR037523">
    <property type="entry name" value="VOC_core"/>
</dbReference>
<dbReference type="GO" id="GO:0005739">
    <property type="term" value="C:mitochondrion"/>
    <property type="evidence" value="ECO:0007669"/>
    <property type="project" value="TreeGrafter"/>
</dbReference>
<dbReference type="GO" id="GO:0051213">
    <property type="term" value="F:dioxygenase activity"/>
    <property type="evidence" value="ECO:0007669"/>
    <property type="project" value="UniProtKB-KW"/>
</dbReference>
<dbReference type="GeneID" id="37045658"/>
<dbReference type="PANTHER" id="PTHR43048:SF3">
    <property type="entry name" value="METHYLMALONYL-COA EPIMERASE, MITOCHONDRIAL"/>
    <property type="match status" value="1"/>
</dbReference>
<evidence type="ECO:0000313" key="4">
    <source>
        <dbReference type="Proteomes" id="UP000245768"/>
    </source>
</evidence>
<name>A0A316YBZ5_9BASI</name>
<evidence type="ECO:0000259" key="2">
    <source>
        <dbReference type="PROSITE" id="PS51819"/>
    </source>
</evidence>